<evidence type="ECO:0000256" key="1">
    <source>
        <dbReference type="ARBA" id="ARBA00022729"/>
    </source>
</evidence>
<protein>
    <recommendedName>
        <fullName evidence="8">Plant heme peroxidase family profile domain-containing protein</fullName>
    </recommendedName>
</protein>
<reference evidence="6 7" key="1">
    <citation type="journal article" date="2004" name="Science">
        <title>The genome of the diatom Thalassiosira pseudonana: ecology, evolution, and metabolism.</title>
        <authorList>
            <person name="Armbrust E.V."/>
            <person name="Berges J.A."/>
            <person name="Bowler C."/>
            <person name="Green B.R."/>
            <person name="Martinez D."/>
            <person name="Putnam N.H."/>
            <person name="Zhou S."/>
            <person name="Allen A.E."/>
            <person name="Apt K.E."/>
            <person name="Bechner M."/>
            <person name="Brzezinski M.A."/>
            <person name="Chaal B.K."/>
            <person name="Chiovitti A."/>
            <person name="Davis A.K."/>
            <person name="Demarest M.S."/>
            <person name="Detter J.C."/>
            <person name="Glavina T."/>
            <person name="Goodstein D."/>
            <person name="Hadi M.Z."/>
            <person name="Hellsten U."/>
            <person name="Hildebrand M."/>
            <person name="Jenkins B.D."/>
            <person name="Jurka J."/>
            <person name="Kapitonov V.V."/>
            <person name="Kroger N."/>
            <person name="Lau W.W."/>
            <person name="Lane T.W."/>
            <person name="Larimer F.W."/>
            <person name="Lippmeier J.C."/>
            <person name="Lucas S."/>
            <person name="Medina M."/>
            <person name="Montsant A."/>
            <person name="Obornik M."/>
            <person name="Parker M.S."/>
            <person name="Palenik B."/>
            <person name="Pazour G.J."/>
            <person name="Richardson P.M."/>
            <person name="Rynearson T.A."/>
            <person name="Saito M.A."/>
            <person name="Schwartz D.C."/>
            <person name="Thamatrakoln K."/>
            <person name="Valentin K."/>
            <person name="Vardi A."/>
            <person name="Wilkerson F.P."/>
            <person name="Rokhsar D.S."/>
        </authorList>
    </citation>
    <scope>NUCLEOTIDE SEQUENCE [LARGE SCALE GENOMIC DNA]</scope>
    <source>
        <strain evidence="6 7">CCMP1335</strain>
    </source>
</reference>
<dbReference type="SUPFAM" id="SSF50965">
    <property type="entry name" value="Galactose oxidase, central domain"/>
    <property type="match status" value="1"/>
</dbReference>
<evidence type="ECO:0008006" key="8">
    <source>
        <dbReference type="Google" id="ProtNLM"/>
    </source>
</evidence>
<dbReference type="PANTHER" id="PTHR36220:SF1">
    <property type="entry name" value="GAMMA TUBULIN COMPLEX COMPONENT C-TERMINAL DOMAIN-CONTAINING PROTEIN"/>
    <property type="match status" value="1"/>
</dbReference>
<evidence type="ECO:0000256" key="2">
    <source>
        <dbReference type="ARBA" id="ARBA00022737"/>
    </source>
</evidence>
<dbReference type="GeneID" id="7446254"/>
<accession>B8LCZ9</accession>
<keyword evidence="1 5" id="KW-0732">Signal</keyword>
<feature type="repeat" description="FG-GAP" evidence="4">
    <location>
        <begin position="996"/>
        <end position="1051"/>
    </location>
</feature>
<proteinExistence type="predicted"/>
<dbReference type="Proteomes" id="UP000001449">
    <property type="component" value="Unassembled WGS sequence"/>
</dbReference>
<evidence type="ECO:0000256" key="3">
    <source>
        <dbReference type="ARBA" id="ARBA00023180"/>
    </source>
</evidence>
<feature type="chain" id="PRO_5002876617" description="Plant heme peroxidase family profile domain-containing protein" evidence="5">
    <location>
        <begin position="29"/>
        <end position="1929"/>
    </location>
</feature>
<dbReference type="eggNOG" id="ENOG502SAF2">
    <property type="taxonomic scope" value="Eukaryota"/>
</dbReference>
<dbReference type="GO" id="GO:0020037">
    <property type="term" value="F:heme binding"/>
    <property type="evidence" value="ECO:0007669"/>
    <property type="project" value="InterPro"/>
</dbReference>
<dbReference type="FunFam" id="2.130.10.130:FF:000024">
    <property type="entry name" value="Predicted protein"/>
    <property type="match status" value="1"/>
</dbReference>
<dbReference type="InterPro" id="IPR010255">
    <property type="entry name" value="Haem_peroxidase_sf"/>
</dbReference>
<dbReference type="EMBL" id="DS999419">
    <property type="protein sequence ID" value="EED86626.1"/>
    <property type="molecule type" value="Genomic_DNA"/>
</dbReference>
<keyword evidence="7" id="KW-1185">Reference proteome</keyword>
<dbReference type="InParanoid" id="B8LCZ9"/>
<evidence type="ECO:0000256" key="4">
    <source>
        <dbReference type="PROSITE-ProRule" id="PRU00803"/>
    </source>
</evidence>
<dbReference type="InterPro" id="IPR013517">
    <property type="entry name" value="FG-GAP"/>
</dbReference>
<dbReference type="PANTHER" id="PTHR36220">
    <property type="entry name" value="UNNAMED PRODUCT"/>
    <property type="match status" value="1"/>
</dbReference>
<dbReference type="GO" id="GO:0006979">
    <property type="term" value="P:response to oxidative stress"/>
    <property type="evidence" value="ECO:0007669"/>
    <property type="project" value="InterPro"/>
</dbReference>
<dbReference type="RefSeq" id="XP_002296898.1">
    <property type="nucleotide sequence ID" value="XM_002296862.1"/>
</dbReference>
<dbReference type="SUPFAM" id="SSF69318">
    <property type="entry name" value="Integrin alpha N-terminal domain"/>
    <property type="match status" value="1"/>
</dbReference>
<dbReference type="FunFam" id="1.10.420.10:FF:000032">
    <property type="entry name" value="Predicted protein"/>
    <property type="match status" value="1"/>
</dbReference>
<organism evidence="6 7">
    <name type="scientific">Thalassiosira pseudonana</name>
    <name type="common">Marine diatom</name>
    <name type="synonym">Cyclotella nana</name>
    <dbReference type="NCBI Taxonomy" id="35128"/>
    <lineage>
        <taxon>Eukaryota</taxon>
        <taxon>Sar</taxon>
        <taxon>Stramenopiles</taxon>
        <taxon>Ochrophyta</taxon>
        <taxon>Bacillariophyta</taxon>
        <taxon>Coscinodiscophyceae</taxon>
        <taxon>Thalassiosirophycidae</taxon>
        <taxon>Thalassiosirales</taxon>
        <taxon>Thalassiosiraceae</taxon>
        <taxon>Thalassiosira</taxon>
    </lineage>
</organism>
<keyword evidence="2" id="KW-0677">Repeat</keyword>
<dbReference type="InterPro" id="IPR019793">
    <property type="entry name" value="Peroxidases_heam-ligand_BS"/>
</dbReference>
<evidence type="ECO:0000313" key="6">
    <source>
        <dbReference type="EMBL" id="EED86626.1"/>
    </source>
</evidence>
<evidence type="ECO:0000256" key="5">
    <source>
        <dbReference type="SAM" id="SignalP"/>
    </source>
</evidence>
<dbReference type="SMART" id="SM00191">
    <property type="entry name" value="Int_alpha"/>
    <property type="match status" value="12"/>
</dbReference>
<dbReference type="HOGENOM" id="CLU_239691_0_0_1"/>
<dbReference type="PaxDb" id="35128-Thaps11077"/>
<sequence>MLFRTAAVALFVIGTRVKLLMMSALCSTSELYLRAKPPFTCISSSRYAIGISSPSPVLLYNIDCVDGSLSYTLSGLRVPFICRYCTGNWYQSLHLHQQEVRRLRPWTIEEDFPKLTTFLPTTSVHPLTHLSRPSTPSCERRCSTDATVDASAHWTLNSIVTDPTPAANGGFGWSVAVDGDAALISSLGDLTHGTSRGSAHIFVFAGGQWAHSAKLIAASGMTGGFGYSVGLHGQVAVVGSPYENDVKGAVYVFVQQSVGVWSEEAKIEASDGASLDFFGSSVDLRNGRLLVGAYNQGGDAITNGAGAAYVFDRFGTQWSEVAKLIASDGEAGDMFGSAVALDKSNKDQVIVGSWLDGGGCGSAYVFDQSGGVWTQEIKLLPQDDNCDANSDSYFGWSVAFDADTVIIGDWNGAWLFRRQGVGLGWEGGKIAPTDVDFDVMLMRVDIDGGKAVMGAQLTSDNKITGVAYTFAHTEPPLGTGWIDGWAQSAKLVHGNADSAGANYISFSVALEDDTLFIGTPFDDAQGATFGTVQIYDASLTSQPTPSPTQPQSVLVSLIVLPRFFFDFNAKTHLMHRHIDIVPQSCTLDTKIIPEDGTVDDHFGYSLALSGDTLLVSAPYDDENGINSGSAYVYVNDGNNWVLEAKLLPDNGSAGDVFGASVALDGDLAIVSAWNNEMPPTHPVNSGSVYVFVRDASTWTQETQLFASDGVDDDGFGYSVAFVAETADVATLLIGAPYQRSSVGFNTGSVYVFNRSWTLELGHLWDETMKITAGDADGHDVFGMSVALSMETQTAVVGAIGDDDNGNNSGSVYIFVGSGVWNEEAKITSVDGGVNDSFGWSVALDNNRVVVSSNPEGNGKVYVFERDAGTNQWTQQASLLPDSPLCDDGYGFSVALHNDKVLVGSLAIGLCTSSAFLFTRDATGTWSEQNQFLTPNFNSSFGRSVALDESTVAVSSDTVEGGDNSGSAHVIECSLETPPPPPPPTPYPTPLTLSCMHATTIIPDDGNQGDHFGYSLALSGDTLLLGAPFDDENGVESGSAYVYVHDGVDWVLQTRLLPSDGSAGDMFGWSVALDGNLAVVSAWNTAPCCNAVQKRGSVYVFLRTDSTWSQENQLFPSDGIQIIDNVRAPESDPLGFGHSVALVAASDSDDTVATVLVGAPYRVTGVGSNTGTVYVFSRTWADGVGGMWSETAKIEPNDSVHHAGYFGWSVALSTDTKTAVLGAIGDGFKSLEDDNNGSVYVYVFDENNGAWSEEAKITDGNGMDGDRFGWSVALDNDRVLVSSVPISGGNAYVFERTTGTTQWTHEATLVPETTPCQDNYALTVALQDNRAVVGSFASGLCNGSAFIFTRSDSTGAWSEEMHFSPETFNGNNGWNVAVAVDDSRVVVSSDYVGDVNSGSAHVIECTSSAPPPTPPTSTPALCPGAAKVPNECELDLLIDSLELFVRGDHKLIAQWVRAAFHDAGTFNQVTNEGGANGCLMNHRPMRDEPENSFLHAPLTTLHWGRPDETECDTMWTANLPGFVTDAAGGAIPGRCLAAGKEIKEKMMDKNGFTAEEATVLIGAHTIGQIRNTFGEALPWVFNGDDHATADGPVFDNAFHNFLINDIVATTASGFDAANGGDISPFAIDFGTWFRSEDPRGMHLLNHLDTDIALAFPSEDTSVHPDYHQHTVRFANDNDEFVSKFFVALDKMSMLGVGAETVSQPTACTPSVTTGCGTTGTRRLASEGGLNLDDAFDLMRDLGNATAFADQSISEVQAARKDEIEQLTIPRFVAGLTTEPTKKPTSLPTSLPTAKSGTNRYYPDYKSNTCKKDCGSGVGCGGVLKDPSEATFKSASECCAVQLFNTAEECCGAKVSWRSANECIADTENIPAVGTDDWYIDWKLQKCVKNCSKNNGTSCGGIAQRWDVLYTTSALCCGTLRWVDSDECVLA</sequence>
<dbReference type="Gene3D" id="1.10.520.10">
    <property type="match status" value="1"/>
</dbReference>
<dbReference type="InterPro" id="IPR011043">
    <property type="entry name" value="Gal_Oxase/kelch_b-propeller"/>
</dbReference>
<dbReference type="SUPFAM" id="SSF48113">
    <property type="entry name" value="Heme-dependent peroxidases"/>
    <property type="match status" value="1"/>
</dbReference>
<dbReference type="InterPro" id="IPR028994">
    <property type="entry name" value="Integrin_alpha_N"/>
</dbReference>
<dbReference type="GO" id="GO:0004601">
    <property type="term" value="F:peroxidase activity"/>
    <property type="evidence" value="ECO:0007669"/>
    <property type="project" value="InterPro"/>
</dbReference>
<dbReference type="Gene3D" id="2.130.10.130">
    <property type="entry name" value="Integrin alpha, N-terminal"/>
    <property type="match status" value="6"/>
</dbReference>
<gene>
    <name evidence="6" type="ORF">THAPSDRAFT_11077</name>
</gene>
<dbReference type="Gene3D" id="1.10.420.10">
    <property type="entry name" value="Peroxidase, domain 2"/>
    <property type="match status" value="1"/>
</dbReference>
<dbReference type="PROSITE" id="PS51470">
    <property type="entry name" value="FG_GAP"/>
    <property type="match status" value="2"/>
</dbReference>
<feature type="repeat" description="FG-GAP" evidence="4">
    <location>
        <begin position="701"/>
        <end position="761"/>
    </location>
</feature>
<feature type="signal peptide" evidence="5">
    <location>
        <begin position="1"/>
        <end position="28"/>
    </location>
</feature>
<reference evidence="6 7" key="2">
    <citation type="journal article" date="2008" name="Nature">
        <title>The Phaeodactylum genome reveals the evolutionary history of diatom genomes.</title>
        <authorList>
            <person name="Bowler C."/>
            <person name="Allen A.E."/>
            <person name="Badger J.H."/>
            <person name="Grimwood J."/>
            <person name="Jabbari K."/>
            <person name="Kuo A."/>
            <person name="Maheswari U."/>
            <person name="Martens C."/>
            <person name="Maumus F."/>
            <person name="Otillar R.P."/>
            <person name="Rayko E."/>
            <person name="Salamov A."/>
            <person name="Vandepoele K."/>
            <person name="Beszteri B."/>
            <person name="Gruber A."/>
            <person name="Heijde M."/>
            <person name="Katinka M."/>
            <person name="Mock T."/>
            <person name="Valentin K."/>
            <person name="Verret F."/>
            <person name="Berges J.A."/>
            <person name="Brownlee C."/>
            <person name="Cadoret J.P."/>
            <person name="Chiovitti A."/>
            <person name="Choi C.J."/>
            <person name="Coesel S."/>
            <person name="De Martino A."/>
            <person name="Detter J.C."/>
            <person name="Durkin C."/>
            <person name="Falciatore A."/>
            <person name="Fournet J."/>
            <person name="Haruta M."/>
            <person name="Huysman M.J."/>
            <person name="Jenkins B.D."/>
            <person name="Jiroutova K."/>
            <person name="Jorgensen R.E."/>
            <person name="Joubert Y."/>
            <person name="Kaplan A."/>
            <person name="Kroger N."/>
            <person name="Kroth P.G."/>
            <person name="La Roche J."/>
            <person name="Lindquist E."/>
            <person name="Lommer M."/>
            <person name="Martin-Jezequel V."/>
            <person name="Lopez P.J."/>
            <person name="Lucas S."/>
            <person name="Mangogna M."/>
            <person name="McGinnis K."/>
            <person name="Medlin L.K."/>
            <person name="Montsant A."/>
            <person name="Oudot-Le Secq M.P."/>
            <person name="Napoli C."/>
            <person name="Obornik M."/>
            <person name="Parker M.S."/>
            <person name="Petit J.L."/>
            <person name="Porcel B.M."/>
            <person name="Poulsen N."/>
            <person name="Robison M."/>
            <person name="Rychlewski L."/>
            <person name="Rynearson T.A."/>
            <person name="Schmutz J."/>
            <person name="Shapiro H."/>
            <person name="Siaut M."/>
            <person name="Stanley M."/>
            <person name="Sussman M.R."/>
            <person name="Taylor A.R."/>
            <person name="Vardi A."/>
            <person name="von Dassow P."/>
            <person name="Vyverman W."/>
            <person name="Willis A."/>
            <person name="Wyrwicz L.S."/>
            <person name="Rokhsar D.S."/>
            <person name="Weissenbach J."/>
            <person name="Armbrust E.V."/>
            <person name="Green B.R."/>
            <person name="Van de Peer Y."/>
            <person name="Grigoriev I.V."/>
        </authorList>
    </citation>
    <scope>NUCLEOTIDE SEQUENCE [LARGE SCALE GENOMIC DNA]</scope>
    <source>
        <strain evidence="6 7">CCMP1335</strain>
    </source>
</reference>
<dbReference type="PROSITE" id="PS00435">
    <property type="entry name" value="PEROXIDASE_1"/>
    <property type="match status" value="1"/>
</dbReference>
<dbReference type="InterPro" id="IPR013519">
    <property type="entry name" value="Int_alpha_beta-p"/>
</dbReference>
<dbReference type="KEGG" id="tps:THAPSDRAFT_11077"/>
<dbReference type="SUPFAM" id="SSF50998">
    <property type="entry name" value="Quinoprotein alcohol dehydrogenase-like"/>
    <property type="match status" value="2"/>
</dbReference>
<dbReference type="Pfam" id="PF14312">
    <property type="entry name" value="FG-GAP_2"/>
    <property type="match status" value="14"/>
</dbReference>
<keyword evidence="3" id="KW-0325">Glycoprotein</keyword>
<name>B8LCZ9_THAPS</name>
<dbReference type="InterPro" id="IPR011047">
    <property type="entry name" value="Quinoprotein_ADH-like_sf"/>
</dbReference>
<evidence type="ECO:0000313" key="7">
    <source>
        <dbReference type="Proteomes" id="UP000001449"/>
    </source>
</evidence>